<dbReference type="Proteomes" id="UP000638560">
    <property type="component" value="Unassembled WGS sequence"/>
</dbReference>
<gene>
    <name evidence="1" type="ORF">I0C86_24560</name>
</gene>
<evidence type="ECO:0000313" key="2">
    <source>
        <dbReference type="Proteomes" id="UP000638560"/>
    </source>
</evidence>
<keyword evidence="2" id="KW-1185">Reference proteome</keyword>
<protein>
    <recommendedName>
        <fullName evidence="3">Restriction endonuclease type IV Mrr domain-containing protein</fullName>
    </recommendedName>
</protein>
<dbReference type="RefSeq" id="WP_196203646.1">
    <property type="nucleotide sequence ID" value="NZ_JADPUN010000217.1"/>
</dbReference>
<proteinExistence type="predicted"/>
<accession>A0ABS0H1A9</accession>
<name>A0ABS0H1A9_9ACTN</name>
<sequence length="584" mass="64201">MATVNWEREPGEKIEEFVAALLLFAHPHGNHITPSSGDRGVDVRVWNPDGYDIYQVKRYARPLTSRQATMIEESWNTFVAQTLPVLPVRSWTLVTPWNPSNERLDWLRGLTDGHDFPVHWMGGRTLDAMASQRPSLVDYYFGDGGERWHRLMAEALHAGRDAPPGAAGQDLLEAVITRHRSLTASLNEVDPFYRYELEIRAGDLRDHPFDADLRPDSAVAEVQYRQLDPGHFQVMRIVPLCAESTRLRPITTSLRLEVATGSAEHQAVEEFRHFGAPIQAIPGTVTETTGPPGHDHATGDGLFSIMPLASPDDLPDLEVRLVTANGFLLHTLDLVDVALSRGISGPGMWLSGRDRSGALQFRFYMNGPDGDEVRIQASSLAGKTPADVLPAIRMAADFVDGNGILLAVRGGRLLTSAWDVTDSALRANARWHVTLLDALQAIQRHTYQRVTIPDLETIPADDIETILRTGRLLRGERIEAPWTEVTLTVVTPGRLPSTDAEFSLISEWPLTVRLGDREITIAAKRRVLYQAARVADPAEIASAEPGATLRLLPGSTDQAVIVAVPVDPHIHTTGASGETSNSGR</sequence>
<dbReference type="EMBL" id="JADPUN010000217">
    <property type="protein sequence ID" value="MBF9132106.1"/>
    <property type="molecule type" value="Genomic_DNA"/>
</dbReference>
<comment type="caution">
    <text evidence="1">The sequence shown here is derived from an EMBL/GenBank/DDBJ whole genome shotgun (WGS) entry which is preliminary data.</text>
</comment>
<evidence type="ECO:0000313" key="1">
    <source>
        <dbReference type="EMBL" id="MBF9132106.1"/>
    </source>
</evidence>
<organism evidence="1 2">
    <name type="scientific">Plantactinospora alkalitolerans</name>
    <dbReference type="NCBI Taxonomy" id="2789879"/>
    <lineage>
        <taxon>Bacteria</taxon>
        <taxon>Bacillati</taxon>
        <taxon>Actinomycetota</taxon>
        <taxon>Actinomycetes</taxon>
        <taxon>Micromonosporales</taxon>
        <taxon>Micromonosporaceae</taxon>
        <taxon>Plantactinospora</taxon>
    </lineage>
</organism>
<reference evidence="1 2" key="1">
    <citation type="submission" date="2020-11" db="EMBL/GenBank/DDBJ databases">
        <title>A novel isolate from a Black sea contaminated sediment with potential to produce alkanes: Plantactinospora alkalitolerans sp. nov.</title>
        <authorList>
            <person name="Carro L."/>
            <person name="Veyisoglu A."/>
            <person name="Guven K."/>
            <person name="Schumann P."/>
            <person name="Klenk H.-P."/>
            <person name="Sahin N."/>
        </authorList>
    </citation>
    <scope>NUCLEOTIDE SEQUENCE [LARGE SCALE GENOMIC DNA]</scope>
    <source>
        <strain evidence="1 2">S1510</strain>
    </source>
</reference>
<evidence type="ECO:0008006" key="3">
    <source>
        <dbReference type="Google" id="ProtNLM"/>
    </source>
</evidence>